<evidence type="ECO:0000313" key="8">
    <source>
        <dbReference type="EMBL" id="MDN7024075.1"/>
    </source>
</evidence>
<evidence type="ECO:0000259" key="7">
    <source>
        <dbReference type="PROSITE" id="PS50011"/>
    </source>
</evidence>
<name>A0ABT8M808_9EURY</name>
<dbReference type="InterPro" id="IPR011009">
    <property type="entry name" value="Kinase-like_dom_sf"/>
</dbReference>
<dbReference type="SMART" id="SM00710">
    <property type="entry name" value="PbH1"/>
    <property type="match status" value="4"/>
</dbReference>
<dbReference type="InterPro" id="IPR022441">
    <property type="entry name" value="Para_beta_helix_rpt-2"/>
</dbReference>
<keyword evidence="9" id="KW-1185">Reference proteome</keyword>
<dbReference type="Pfam" id="PF05048">
    <property type="entry name" value="NosD"/>
    <property type="match status" value="1"/>
</dbReference>
<feature type="compositionally biased region" description="Low complexity" evidence="5">
    <location>
        <begin position="161"/>
        <end position="181"/>
    </location>
</feature>
<comment type="caution">
    <text evidence="8">The sequence shown here is derived from an EMBL/GenBank/DDBJ whole genome shotgun (WGS) entry which is preliminary data.</text>
</comment>
<dbReference type="InterPro" id="IPR012334">
    <property type="entry name" value="Pectin_lyas_fold"/>
</dbReference>
<dbReference type="EMBL" id="VCYH01000002">
    <property type="protein sequence ID" value="MDN7024075.1"/>
    <property type="molecule type" value="Genomic_DNA"/>
</dbReference>
<dbReference type="PANTHER" id="PTHR43289">
    <property type="entry name" value="MITOGEN-ACTIVATED PROTEIN KINASE KINASE KINASE 20-RELATED"/>
    <property type="match status" value="1"/>
</dbReference>
<dbReference type="PROSITE" id="PS50011">
    <property type="entry name" value="PROTEIN_KINASE_DOM"/>
    <property type="match status" value="1"/>
</dbReference>
<evidence type="ECO:0000256" key="6">
    <source>
        <dbReference type="SAM" id="Phobius"/>
    </source>
</evidence>
<dbReference type="RefSeq" id="WP_301663162.1">
    <property type="nucleotide sequence ID" value="NZ_VCYH01000002.1"/>
</dbReference>
<keyword evidence="2" id="KW-0547">Nucleotide-binding</keyword>
<dbReference type="SUPFAM" id="SSF51126">
    <property type="entry name" value="Pectin lyase-like"/>
    <property type="match status" value="1"/>
</dbReference>
<evidence type="ECO:0000256" key="1">
    <source>
        <dbReference type="ARBA" id="ARBA00022679"/>
    </source>
</evidence>
<protein>
    <submittedName>
        <fullName evidence="8">Serine/threonine protein kinase</fullName>
    </submittedName>
</protein>
<dbReference type="SMART" id="SM00220">
    <property type="entry name" value="S_TKc"/>
    <property type="match status" value="1"/>
</dbReference>
<dbReference type="PANTHER" id="PTHR43289:SF6">
    <property type="entry name" value="SERINE_THREONINE-PROTEIN KINASE NEKL-3"/>
    <property type="match status" value="1"/>
</dbReference>
<dbReference type="InterPro" id="IPR000719">
    <property type="entry name" value="Prot_kinase_dom"/>
</dbReference>
<feature type="compositionally biased region" description="Polar residues" evidence="5">
    <location>
        <begin position="127"/>
        <end position="138"/>
    </location>
</feature>
<dbReference type="InterPro" id="IPR006626">
    <property type="entry name" value="PbH1"/>
</dbReference>
<dbReference type="SUPFAM" id="SSF56112">
    <property type="entry name" value="Protein kinase-like (PK-like)"/>
    <property type="match status" value="1"/>
</dbReference>
<organism evidence="8 9">
    <name type="scientific">Methanoculleus frigidifontis</name>
    <dbReference type="NCBI Taxonomy" id="2584085"/>
    <lineage>
        <taxon>Archaea</taxon>
        <taxon>Methanobacteriati</taxon>
        <taxon>Methanobacteriota</taxon>
        <taxon>Stenosarchaea group</taxon>
        <taxon>Methanomicrobia</taxon>
        <taxon>Methanomicrobiales</taxon>
        <taxon>Methanomicrobiaceae</taxon>
        <taxon>Methanoculleus</taxon>
    </lineage>
</organism>
<dbReference type="PROSITE" id="PS00108">
    <property type="entry name" value="PROTEIN_KINASE_ST"/>
    <property type="match status" value="1"/>
</dbReference>
<keyword evidence="3 8" id="KW-0418">Kinase</keyword>
<dbReference type="NCBIfam" id="TIGR03804">
    <property type="entry name" value="para_beta_helix"/>
    <property type="match status" value="1"/>
</dbReference>
<keyword evidence="4" id="KW-0067">ATP-binding</keyword>
<sequence length="509" mass="52845">MQGGTSRESVTVPRSITLRGTDGAVLIAPDNSAALRLAADGVLVEGFSILAASGNGIEVAGDRSTIRENRIDGAEIGILCTAGRKNEITGNTISNATVAAIVLQDPGSNTITANTFAGNLQDVLSEGRSNGNQISGNAEESLPAAAARAAAQGRNPENSRAPAVTAATTAAATTGSPAAPAGRGDSGGGRMNPLLTAALLLAAAALLAGVAFAWHRRTQERRESGDPAGTLRSPAATLPAARAFGFPGELQDRYDRIEYVGEGGLGRVFGAVRRSDGQAVAVKIPIAFDEATGRAFLKEMQLWEELRHPNIVTVYSVNILPVPYVEMEYVPRTLEQLEKPVAIGTAVRLVAGIADGLGYAHACGVIHRDIKPHNILLTDDLTPKITDWGMGKVLLRGAETSGSGFSPTYAAPEQLAPKQYGSTGPGTDLYQLGVVLYELLTGAAPFSGESVGEISMAILGDAPVPPSQVRPGTEALDSVVLRCLEKDPERRYRSAADLRADLTGDAASP</sequence>
<keyword evidence="8" id="KW-0723">Serine/threonine-protein kinase</keyword>
<dbReference type="GO" id="GO:0004674">
    <property type="term" value="F:protein serine/threonine kinase activity"/>
    <property type="evidence" value="ECO:0007669"/>
    <property type="project" value="UniProtKB-KW"/>
</dbReference>
<reference evidence="8" key="1">
    <citation type="submission" date="2019-05" db="EMBL/GenBank/DDBJ databases">
        <title>Methanoculleus sp. FWC-SCC1, a methanogenic archaeon isolated from deep marine cold seep.</title>
        <authorList>
            <person name="Chen Y.-W."/>
            <person name="Chen S.-C."/>
            <person name="Teng N.-H."/>
            <person name="Lai M.-C."/>
        </authorList>
    </citation>
    <scope>NUCLEOTIDE SEQUENCE</scope>
    <source>
        <strain evidence="8">FWC-SCC1</strain>
    </source>
</reference>
<evidence type="ECO:0000256" key="2">
    <source>
        <dbReference type="ARBA" id="ARBA00022741"/>
    </source>
</evidence>
<dbReference type="Gene3D" id="3.30.200.20">
    <property type="entry name" value="Phosphorylase Kinase, domain 1"/>
    <property type="match status" value="1"/>
</dbReference>
<evidence type="ECO:0000256" key="3">
    <source>
        <dbReference type="ARBA" id="ARBA00022777"/>
    </source>
</evidence>
<keyword evidence="6" id="KW-1133">Transmembrane helix</keyword>
<keyword evidence="6" id="KW-0812">Transmembrane</keyword>
<dbReference type="CDD" id="cd14014">
    <property type="entry name" value="STKc_PknB_like"/>
    <property type="match status" value="1"/>
</dbReference>
<dbReference type="Proteomes" id="UP001168338">
    <property type="component" value="Unassembled WGS sequence"/>
</dbReference>
<dbReference type="Gene3D" id="2.160.20.10">
    <property type="entry name" value="Single-stranded right-handed beta-helix, Pectin lyase-like"/>
    <property type="match status" value="1"/>
</dbReference>
<evidence type="ECO:0000256" key="4">
    <source>
        <dbReference type="ARBA" id="ARBA00022840"/>
    </source>
</evidence>
<accession>A0ABT8M808</accession>
<feature type="region of interest" description="Disordered" evidence="5">
    <location>
        <begin position="127"/>
        <end position="187"/>
    </location>
</feature>
<evidence type="ECO:0000256" key="5">
    <source>
        <dbReference type="SAM" id="MobiDB-lite"/>
    </source>
</evidence>
<dbReference type="InterPro" id="IPR011050">
    <property type="entry name" value="Pectin_lyase_fold/virulence"/>
</dbReference>
<gene>
    <name evidence="8" type="ORF">FGU65_04080</name>
</gene>
<feature type="transmembrane region" description="Helical" evidence="6">
    <location>
        <begin position="194"/>
        <end position="214"/>
    </location>
</feature>
<dbReference type="Gene3D" id="1.10.510.10">
    <property type="entry name" value="Transferase(Phosphotransferase) domain 1"/>
    <property type="match status" value="1"/>
</dbReference>
<dbReference type="InterPro" id="IPR007742">
    <property type="entry name" value="NosD_dom"/>
</dbReference>
<feature type="domain" description="Protein kinase" evidence="7">
    <location>
        <begin position="254"/>
        <end position="509"/>
    </location>
</feature>
<dbReference type="InterPro" id="IPR008271">
    <property type="entry name" value="Ser/Thr_kinase_AS"/>
</dbReference>
<keyword evidence="1" id="KW-0808">Transferase</keyword>
<proteinExistence type="predicted"/>
<dbReference type="Pfam" id="PF00069">
    <property type="entry name" value="Pkinase"/>
    <property type="match status" value="1"/>
</dbReference>
<keyword evidence="6" id="KW-0472">Membrane</keyword>
<evidence type="ECO:0000313" key="9">
    <source>
        <dbReference type="Proteomes" id="UP001168338"/>
    </source>
</evidence>